<keyword evidence="3" id="KW-1185">Reference proteome</keyword>
<organism evidence="2 3">
    <name type="scientific">Roseomonas indoligenes</name>
    <dbReference type="NCBI Taxonomy" id="2820811"/>
    <lineage>
        <taxon>Bacteria</taxon>
        <taxon>Pseudomonadati</taxon>
        <taxon>Pseudomonadota</taxon>
        <taxon>Alphaproteobacteria</taxon>
        <taxon>Acetobacterales</taxon>
        <taxon>Roseomonadaceae</taxon>
        <taxon>Roseomonas</taxon>
    </lineage>
</organism>
<protein>
    <submittedName>
        <fullName evidence="2">Anti-sigma factor</fullName>
    </submittedName>
</protein>
<feature type="transmembrane region" description="Helical" evidence="1">
    <location>
        <begin position="86"/>
        <end position="104"/>
    </location>
</feature>
<evidence type="ECO:0000313" key="2">
    <source>
        <dbReference type="EMBL" id="MBP0495588.1"/>
    </source>
</evidence>
<evidence type="ECO:0000256" key="1">
    <source>
        <dbReference type="SAM" id="Phobius"/>
    </source>
</evidence>
<evidence type="ECO:0000313" key="3">
    <source>
        <dbReference type="Proteomes" id="UP000677537"/>
    </source>
</evidence>
<gene>
    <name evidence="2" type="ORF">J5Y10_22570</name>
</gene>
<dbReference type="AlphaFoldDB" id="A0A940MWN0"/>
<comment type="caution">
    <text evidence="2">The sequence shown here is derived from an EMBL/GenBank/DDBJ whole genome shotgun (WGS) entry which is preliminary data.</text>
</comment>
<proteinExistence type="predicted"/>
<keyword evidence="1" id="KW-0812">Transmembrane</keyword>
<accession>A0A940MWN0</accession>
<dbReference type="RefSeq" id="WP_209376380.1">
    <property type="nucleotide sequence ID" value="NZ_JAGIZA010000018.1"/>
</dbReference>
<dbReference type="Proteomes" id="UP000677537">
    <property type="component" value="Unassembled WGS sequence"/>
</dbReference>
<sequence>MSGHPITEEDLHGLVDGALDATRQAEVTAYLAAHPDVAARVESYRRQRAALREALCPVAEEPIPPELQIGRLVAARRRPAMAGWRAAAAVLLALGLGGTGGWWLHGLAGPAAGGTPAGIAALAQQAADTYAAYAPDMRHPVELRASSGAELVAWASDRLGRPVAPPDLSASGYRLMGGRVVPTPQGPAAMFMFDDDRGTRLVLLTRGMAADQNAPMARSSQGVVEAFTWAMDGTGYSLAGPLPADRLHPIADEVRRQISRI</sequence>
<keyword evidence="1" id="KW-1133">Transmembrane helix</keyword>
<name>A0A940MWN0_9PROT</name>
<reference evidence="2" key="1">
    <citation type="submission" date="2021-03" db="EMBL/GenBank/DDBJ databases">
        <authorList>
            <person name="So Y."/>
        </authorList>
    </citation>
    <scope>NUCLEOTIDE SEQUENCE</scope>
    <source>
        <strain evidence="2">SG15</strain>
    </source>
</reference>
<dbReference type="EMBL" id="JAGIZA010000018">
    <property type="protein sequence ID" value="MBP0495588.1"/>
    <property type="molecule type" value="Genomic_DNA"/>
</dbReference>
<keyword evidence="1" id="KW-0472">Membrane</keyword>